<dbReference type="InterPro" id="IPR029787">
    <property type="entry name" value="Nucleotide_cyclase"/>
</dbReference>
<evidence type="ECO:0000313" key="4">
    <source>
        <dbReference type="EMBL" id="MBK1662396.1"/>
    </source>
</evidence>
<comment type="caution">
    <text evidence="4">The sequence shown here is derived from an EMBL/GenBank/DDBJ whole genome shotgun (WGS) entry which is preliminary data.</text>
</comment>
<dbReference type="SUPFAM" id="SSF55785">
    <property type="entry name" value="PYP-like sensor domain (PAS domain)"/>
    <property type="match status" value="3"/>
</dbReference>
<evidence type="ECO:0008006" key="6">
    <source>
        <dbReference type="Google" id="ProtNLM"/>
    </source>
</evidence>
<dbReference type="InterPro" id="IPR000700">
    <property type="entry name" value="PAS-assoc_C"/>
</dbReference>
<dbReference type="InterPro" id="IPR013656">
    <property type="entry name" value="PAS_4"/>
</dbReference>
<dbReference type="SUPFAM" id="SSF55073">
    <property type="entry name" value="Nucleotide cyclase"/>
    <property type="match status" value="1"/>
</dbReference>
<feature type="domain" description="EAL" evidence="2">
    <location>
        <begin position="612"/>
        <end position="862"/>
    </location>
</feature>
<dbReference type="PROSITE" id="PS50887">
    <property type="entry name" value="GGDEF"/>
    <property type="match status" value="1"/>
</dbReference>
<protein>
    <recommendedName>
        <fullName evidence="6">EAL domain-containing protein</fullName>
    </recommendedName>
</protein>
<dbReference type="SMART" id="SM00052">
    <property type="entry name" value="EAL"/>
    <property type="match status" value="1"/>
</dbReference>
<dbReference type="InterPro" id="IPR001610">
    <property type="entry name" value="PAC"/>
</dbReference>
<dbReference type="Gene3D" id="2.10.70.100">
    <property type="match status" value="3"/>
</dbReference>
<feature type="domain" description="PAC" evidence="1">
    <location>
        <begin position="263"/>
        <end position="316"/>
    </location>
</feature>
<dbReference type="Pfam" id="PF08447">
    <property type="entry name" value="PAS_3"/>
    <property type="match status" value="1"/>
</dbReference>
<dbReference type="SMART" id="SM00086">
    <property type="entry name" value="PAC"/>
    <property type="match status" value="3"/>
</dbReference>
<dbReference type="InterPro" id="IPR000014">
    <property type="entry name" value="PAS"/>
</dbReference>
<name>A0ABS1D676_9PROT</name>
<dbReference type="SUPFAM" id="SSF141868">
    <property type="entry name" value="EAL domain-like"/>
    <property type="match status" value="1"/>
</dbReference>
<reference evidence="4 5" key="1">
    <citation type="journal article" date="2020" name="Microorganisms">
        <title>Osmotic Adaptation and Compatible Solute Biosynthesis of Phototrophic Bacteria as Revealed from Genome Analyses.</title>
        <authorList>
            <person name="Imhoff J.F."/>
            <person name="Rahn T."/>
            <person name="Kunzel S."/>
            <person name="Keller A."/>
            <person name="Neulinger S.C."/>
        </authorList>
    </citation>
    <scope>NUCLEOTIDE SEQUENCE [LARGE SCALE GENOMIC DNA]</scope>
    <source>
        <strain evidence="4 5">DSM 15382</strain>
    </source>
</reference>
<dbReference type="CDD" id="cd01949">
    <property type="entry name" value="GGDEF"/>
    <property type="match status" value="1"/>
</dbReference>
<keyword evidence="5" id="KW-1185">Reference proteome</keyword>
<dbReference type="InterPro" id="IPR035919">
    <property type="entry name" value="EAL_sf"/>
</dbReference>
<dbReference type="SMART" id="SM00267">
    <property type="entry name" value="GGDEF"/>
    <property type="match status" value="1"/>
</dbReference>
<gene>
    <name evidence="4" type="ORF">CKO45_29895</name>
</gene>
<dbReference type="Pfam" id="PF08448">
    <property type="entry name" value="PAS_4"/>
    <property type="match status" value="1"/>
</dbReference>
<dbReference type="EMBL" id="NRSG01000548">
    <property type="protein sequence ID" value="MBK1662396.1"/>
    <property type="molecule type" value="Genomic_DNA"/>
</dbReference>
<feature type="domain" description="PAC" evidence="1">
    <location>
        <begin position="133"/>
        <end position="186"/>
    </location>
</feature>
<feature type="non-terminal residue" evidence="4">
    <location>
        <position position="1"/>
    </location>
</feature>
<evidence type="ECO:0000259" key="1">
    <source>
        <dbReference type="PROSITE" id="PS50113"/>
    </source>
</evidence>
<dbReference type="Gene3D" id="3.30.70.270">
    <property type="match status" value="1"/>
</dbReference>
<dbReference type="InterPro" id="IPR001633">
    <property type="entry name" value="EAL_dom"/>
</dbReference>
<dbReference type="InterPro" id="IPR013655">
    <property type="entry name" value="PAS_fold_3"/>
</dbReference>
<dbReference type="NCBIfam" id="TIGR00229">
    <property type="entry name" value="sensory_box"/>
    <property type="match status" value="3"/>
</dbReference>
<dbReference type="PANTHER" id="PTHR44757:SF2">
    <property type="entry name" value="BIOFILM ARCHITECTURE MAINTENANCE PROTEIN MBAA"/>
    <property type="match status" value="1"/>
</dbReference>
<dbReference type="Proteomes" id="UP000697995">
    <property type="component" value="Unassembled WGS sequence"/>
</dbReference>
<organism evidence="4 5">
    <name type="scientific">Paracraurococcus ruber</name>
    <dbReference type="NCBI Taxonomy" id="77675"/>
    <lineage>
        <taxon>Bacteria</taxon>
        <taxon>Pseudomonadati</taxon>
        <taxon>Pseudomonadota</taxon>
        <taxon>Alphaproteobacteria</taxon>
        <taxon>Acetobacterales</taxon>
        <taxon>Roseomonadaceae</taxon>
        <taxon>Paracraurococcus</taxon>
    </lineage>
</organism>
<dbReference type="InterPro" id="IPR035965">
    <property type="entry name" value="PAS-like_dom_sf"/>
</dbReference>
<evidence type="ECO:0000313" key="5">
    <source>
        <dbReference type="Proteomes" id="UP000697995"/>
    </source>
</evidence>
<evidence type="ECO:0000259" key="2">
    <source>
        <dbReference type="PROSITE" id="PS50883"/>
    </source>
</evidence>
<dbReference type="InterPro" id="IPR000160">
    <property type="entry name" value="GGDEF_dom"/>
</dbReference>
<dbReference type="Pfam" id="PF00990">
    <property type="entry name" value="GGDEF"/>
    <property type="match status" value="1"/>
</dbReference>
<evidence type="ECO:0000259" key="3">
    <source>
        <dbReference type="PROSITE" id="PS50887"/>
    </source>
</evidence>
<dbReference type="NCBIfam" id="TIGR00254">
    <property type="entry name" value="GGDEF"/>
    <property type="match status" value="1"/>
</dbReference>
<dbReference type="PANTHER" id="PTHR44757">
    <property type="entry name" value="DIGUANYLATE CYCLASE DGCP"/>
    <property type="match status" value="1"/>
</dbReference>
<feature type="domain" description="PAC" evidence="1">
    <location>
        <begin position="386"/>
        <end position="439"/>
    </location>
</feature>
<dbReference type="PROSITE" id="PS50883">
    <property type="entry name" value="EAL"/>
    <property type="match status" value="1"/>
</dbReference>
<accession>A0ABS1D676</accession>
<dbReference type="RefSeq" id="WP_200306730.1">
    <property type="nucleotide sequence ID" value="NZ_NRSG01000548.1"/>
</dbReference>
<dbReference type="InterPro" id="IPR052155">
    <property type="entry name" value="Biofilm_reg_signaling"/>
</dbReference>
<dbReference type="PROSITE" id="PS50113">
    <property type="entry name" value="PAC"/>
    <property type="match status" value="3"/>
</dbReference>
<proteinExistence type="predicted"/>
<dbReference type="InterPro" id="IPR043128">
    <property type="entry name" value="Rev_trsase/Diguanyl_cyclase"/>
</dbReference>
<dbReference type="Gene3D" id="3.20.20.450">
    <property type="entry name" value="EAL domain"/>
    <property type="match status" value="1"/>
</dbReference>
<dbReference type="CDD" id="cd01948">
    <property type="entry name" value="EAL"/>
    <property type="match status" value="1"/>
</dbReference>
<dbReference type="Gene3D" id="3.30.450.20">
    <property type="entry name" value="PAS domain"/>
    <property type="match status" value="3"/>
</dbReference>
<sequence>PGDAWAGTLRLRRAAGGLSALRISLGVPDRDAGGAPRRFLLVLQPEPEPEATIPPADQALLRLCLEIGRIGAFSRDLVAGTVRAEPGAMAMLGLPPADGPMPVAAWSSTILPADRPRCRAMIAATLAMRRPEGSYRFRVRHPGTGRIHHLEARARYAYDPAGRPLAATGVLIDVTERHEAEARLAASEAQLRLGMVIGQIGTYRRDLLTREVQCSPETLAVHGLPPDRATITDAEFAALLPPGEQERLAALLLDAYRARRVELAFDYHIRRPSDGALRHMEARTRVTYDETGRAISSIGVVIDVTERREAEALLRLGLDIGRIGEFRHDFVSGLVQCGPQTRALFGFPDYGGPIPAADWLAPLLPEDRARIEARIAAITAAGIVEGGSDFRIRHLTDGRIRHLEVRTRFEYDAAGRPLGALGVIIDVTERREAEARIAHAARHDALTGLPNRLQFREALDTALARAGEGRGFALHLLDLDRFKEVNDTLGHPVGDALLLAAANRLREALRTNDLLARLGGDEFAVIQDDVATTVDAAALAERLVAAVAEPFALDGQRVLVGTSLGIARAPADAAEADELLRKADLALYRAKAQGRNRHCFFEPGMQAGLQLRRMMELELRHALEAGEFELFYQPLVTVRTRAVAGLEALLRWRHPQRGLVPPDAFISLCEEIGLIVPVGEWVLARACRDALDWPGAPTVAVNLSPTQFAGRGLVEAVAAALETSGLPPGRLELEITEAVMLQDTEATLRTLHALKSLGLRIALDDFGTGYSALGYLQRFPFDKVKIDRCFVRELGRSRQSEAIVQAIADLCNGLGMATTAEGVETEEQLTALRAAGCREAQGYLFSQPRPAAEVPALLRRLAAASHAAQDR</sequence>
<feature type="domain" description="GGDEF" evidence="3">
    <location>
        <begin position="470"/>
        <end position="603"/>
    </location>
</feature>
<dbReference type="Pfam" id="PF00563">
    <property type="entry name" value="EAL"/>
    <property type="match status" value="1"/>
</dbReference>